<keyword evidence="2" id="KW-1133">Transmembrane helix</keyword>
<dbReference type="RefSeq" id="XP_018138835.1">
    <property type="nucleotide sequence ID" value="XM_018290974.1"/>
</dbReference>
<dbReference type="Proteomes" id="UP000078397">
    <property type="component" value="Unassembled WGS sequence"/>
</dbReference>
<proteinExistence type="predicted"/>
<dbReference type="AlphaFoldDB" id="A0A179F6E8"/>
<evidence type="ECO:0000313" key="4">
    <source>
        <dbReference type="Proteomes" id="UP000078397"/>
    </source>
</evidence>
<dbReference type="EMBL" id="LSBJ02000001">
    <property type="protein sequence ID" value="OAQ61026.1"/>
    <property type="molecule type" value="Genomic_DNA"/>
</dbReference>
<feature type="region of interest" description="Disordered" evidence="1">
    <location>
        <begin position="130"/>
        <end position="164"/>
    </location>
</feature>
<accession>A0A179F6E8</accession>
<dbReference type="OrthoDB" id="3527261at2759"/>
<protein>
    <submittedName>
        <fullName evidence="3">Uncharacterized protein</fullName>
    </submittedName>
</protein>
<evidence type="ECO:0000256" key="1">
    <source>
        <dbReference type="SAM" id="MobiDB-lite"/>
    </source>
</evidence>
<feature type="transmembrane region" description="Helical" evidence="2">
    <location>
        <begin position="201"/>
        <end position="225"/>
    </location>
</feature>
<keyword evidence="2" id="KW-0812">Transmembrane</keyword>
<organism evidence="3 4">
    <name type="scientific">Pochonia chlamydosporia 170</name>
    <dbReference type="NCBI Taxonomy" id="1380566"/>
    <lineage>
        <taxon>Eukaryota</taxon>
        <taxon>Fungi</taxon>
        <taxon>Dikarya</taxon>
        <taxon>Ascomycota</taxon>
        <taxon>Pezizomycotina</taxon>
        <taxon>Sordariomycetes</taxon>
        <taxon>Hypocreomycetidae</taxon>
        <taxon>Hypocreales</taxon>
        <taxon>Clavicipitaceae</taxon>
        <taxon>Pochonia</taxon>
    </lineage>
</organism>
<keyword evidence="4" id="KW-1185">Reference proteome</keyword>
<evidence type="ECO:0000256" key="2">
    <source>
        <dbReference type="SAM" id="Phobius"/>
    </source>
</evidence>
<sequence>MSIEFTDGTLGSSPFSLLPQIPAIVSEWCALIPLVFHLATPREDYITIGEVSLLGRICVPLLPRLGALLGLARLLNGGPKHLDYASFGAGGSSRTVWDVKWGSVFPAANGAAVVWISDYLRRRTKPGVVDMPEDDSTNLQNTITSSTTSDTSQARKESTGNNAGPRRYQTLHVYNFEFIPKSANQERVSLVSSRAVNICEYLFMTAVVIILCVLGAYGTAVVIFCTMVSQLVGRSITAIRPSTYLENTELHDAGMLVAAHQNAVEWHLYIGNRAIVDTLLNKPMVSFPDGPGAKLAGRWFEVAHILQLASMTYIAAQKGWDGVFLLLLITGYDVYRFLTRGHSLARAWLYAEGVDAKVATFRFSGRTPMLGAVELFKGRGREAWMDLILVPHPRREAWLRVIRGQSDLGEGLDHGDRRWVEYMSKAALAAFGKLLDEFQTTGATT</sequence>
<evidence type="ECO:0000313" key="3">
    <source>
        <dbReference type="EMBL" id="OAQ61026.1"/>
    </source>
</evidence>
<comment type="caution">
    <text evidence="3">The sequence shown here is derived from an EMBL/GenBank/DDBJ whole genome shotgun (WGS) entry which is preliminary data.</text>
</comment>
<name>A0A179F6E8_METCM</name>
<dbReference type="GeneID" id="28854968"/>
<keyword evidence="2" id="KW-0472">Membrane</keyword>
<reference evidence="3 4" key="1">
    <citation type="journal article" date="2016" name="PLoS Pathog.">
        <title>Biosynthesis of antibiotic leucinostatins in bio-control fungus Purpureocillium lilacinum and their inhibition on phytophthora revealed by genome mining.</title>
        <authorList>
            <person name="Wang G."/>
            <person name="Liu Z."/>
            <person name="Lin R."/>
            <person name="Li E."/>
            <person name="Mao Z."/>
            <person name="Ling J."/>
            <person name="Yang Y."/>
            <person name="Yin W.B."/>
            <person name="Xie B."/>
        </authorList>
    </citation>
    <scope>NUCLEOTIDE SEQUENCE [LARGE SCALE GENOMIC DNA]</scope>
    <source>
        <strain evidence="3">170</strain>
    </source>
</reference>
<dbReference type="KEGG" id="pchm:VFPPC_13197"/>
<feature type="compositionally biased region" description="Low complexity" evidence="1">
    <location>
        <begin position="142"/>
        <end position="152"/>
    </location>
</feature>
<gene>
    <name evidence="3" type="ORF">VFPPC_13197</name>
</gene>